<accession>A0A2W1LG25</accession>
<dbReference type="InterPro" id="IPR024255">
    <property type="entry name" value="GerPB"/>
</dbReference>
<keyword evidence="2" id="KW-1185">Reference proteome</keyword>
<organism evidence="1 2">
    <name type="scientific">Paenibacillus sambharensis</name>
    <dbReference type="NCBI Taxonomy" id="1803190"/>
    <lineage>
        <taxon>Bacteria</taxon>
        <taxon>Bacillati</taxon>
        <taxon>Bacillota</taxon>
        <taxon>Bacilli</taxon>
        <taxon>Bacillales</taxon>
        <taxon>Paenibacillaceae</taxon>
        <taxon>Paenibacillus</taxon>
    </lineage>
</organism>
<protein>
    <submittedName>
        <fullName evidence="1">Spore gernimation protein</fullName>
    </submittedName>
</protein>
<dbReference type="Proteomes" id="UP000249522">
    <property type="component" value="Unassembled WGS sequence"/>
</dbReference>
<name>A0A2W1LG25_9BACL</name>
<proteinExistence type="predicted"/>
<dbReference type="Pfam" id="PF10803">
    <property type="entry name" value="GerPB"/>
    <property type="match status" value="1"/>
</dbReference>
<dbReference type="AlphaFoldDB" id="A0A2W1LG25"/>
<dbReference type="EMBL" id="QKRB01000057">
    <property type="protein sequence ID" value="PZD93404.1"/>
    <property type="molecule type" value="Genomic_DNA"/>
</dbReference>
<reference evidence="1 2" key="1">
    <citation type="submission" date="2018-06" db="EMBL/GenBank/DDBJ databases">
        <title>Paenibacillus imtechensis sp. nov.</title>
        <authorList>
            <person name="Pinnaka A.K."/>
            <person name="Singh H."/>
            <person name="Kaur M."/>
        </authorList>
    </citation>
    <scope>NUCLEOTIDE SEQUENCE [LARGE SCALE GENOMIC DNA]</scope>
    <source>
        <strain evidence="1 2">SMB1</strain>
    </source>
</reference>
<dbReference type="RefSeq" id="WP_111149073.1">
    <property type="nucleotide sequence ID" value="NZ_QKRB01000057.1"/>
</dbReference>
<sequence length="66" mass="6753">MNLTVHQHITIQQLRVDSVSNSSVLQVGSAGAIRALSQSYEAPIASSGGLLSKAATLGLVPLPNPS</sequence>
<dbReference type="OrthoDB" id="2971631at2"/>
<evidence type="ECO:0000313" key="1">
    <source>
        <dbReference type="EMBL" id="PZD93404.1"/>
    </source>
</evidence>
<gene>
    <name evidence="1" type="ORF">DNH61_22500</name>
</gene>
<evidence type="ECO:0000313" key="2">
    <source>
        <dbReference type="Proteomes" id="UP000249522"/>
    </source>
</evidence>
<comment type="caution">
    <text evidence="1">The sequence shown here is derived from an EMBL/GenBank/DDBJ whole genome shotgun (WGS) entry which is preliminary data.</text>
</comment>